<dbReference type="InterPro" id="IPR025117">
    <property type="entry name" value="DUF4037"/>
</dbReference>
<name>A0A4P7UGN7_DESDE</name>
<reference evidence="2 3" key="1">
    <citation type="submission" date="2019-02" db="EMBL/GenBank/DDBJ databases">
        <title>Complete Genome Sequence of Desulfovibrio desulfuricans IC1, a Sulfonate Utilizing Anaerobe.</title>
        <authorList>
            <person name="Day L.A."/>
            <person name="De Leon K.B."/>
            <person name="Wall J.D."/>
        </authorList>
    </citation>
    <scope>NUCLEOTIDE SEQUENCE [LARGE SCALE GENOMIC DNA]</scope>
    <source>
        <strain evidence="2 3">IC1</strain>
    </source>
</reference>
<evidence type="ECO:0000259" key="1">
    <source>
        <dbReference type="Pfam" id="PF13228"/>
    </source>
</evidence>
<dbReference type="Proteomes" id="UP000297065">
    <property type="component" value="Chromosome"/>
</dbReference>
<gene>
    <name evidence="2" type="ORF">DDIC_05130</name>
</gene>
<dbReference type="EMBL" id="CP036295">
    <property type="protein sequence ID" value="QCC85266.1"/>
    <property type="molecule type" value="Genomic_DNA"/>
</dbReference>
<dbReference type="OrthoDB" id="3030at2"/>
<organism evidence="2 3">
    <name type="scientific">Desulfovibrio desulfuricans</name>
    <dbReference type="NCBI Taxonomy" id="876"/>
    <lineage>
        <taxon>Bacteria</taxon>
        <taxon>Pseudomonadati</taxon>
        <taxon>Thermodesulfobacteriota</taxon>
        <taxon>Desulfovibrionia</taxon>
        <taxon>Desulfovibrionales</taxon>
        <taxon>Desulfovibrionaceae</taxon>
        <taxon>Desulfovibrio</taxon>
    </lineage>
</organism>
<evidence type="ECO:0000313" key="3">
    <source>
        <dbReference type="Proteomes" id="UP000297065"/>
    </source>
</evidence>
<proteinExistence type="predicted"/>
<dbReference type="AlphaFoldDB" id="A0A4P7UGN7"/>
<feature type="domain" description="DUF4037" evidence="1">
    <location>
        <begin position="125"/>
        <end position="224"/>
    </location>
</feature>
<protein>
    <submittedName>
        <fullName evidence="2">DUF4037 domain-containing protein</fullName>
    </submittedName>
</protein>
<evidence type="ECO:0000313" key="2">
    <source>
        <dbReference type="EMBL" id="QCC85266.1"/>
    </source>
</evidence>
<accession>A0A4P7UGN7</accession>
<dbReference type="RefSeq" id="WP_136399443.1">
    <property type="nucleotide sequence ID" value="NZ_CP036295.1"/>
</dbReference>
<sequence length="311" mass="34901">MKGLQLAREFYETCLPQLRAELADIMDVAAVGLVGEGSECFGCDDGQSQDHDFGAAFCLWLPREVLRAEQPRIEAAIARLPRNIKGYESRLAPQRRQGRVGPLAIEDFYAFFTGLSHAPATWQQWLTIPEHQLAACTNGEVFEDHGGQFTRWRETLLACYPRDVLLKKMAARCMIMAQTGQYNLPRSLKRDDPVAAMLAVARFAEAALSFVFLCNRRYMPFYKWAARLAGDLPVLGPQVVRTLRLLALTPKQAGHEAQIVAAVEDFCAQVAEHLRSTGLSAASENWLWEHGPQIMRHVEETALLRMDMLQG</sequence>
<dbReference type="Pfam" id="PF13228">
    <property type="entry name" value="DUF4037"/>
    <property type="match status" value="1"/>
</dbReference>